<reference evidence="3 4" key="1">
    <citation type="journal article" date="2024" name="J Genomics">
        <title>Draft genome sequencing and assembly of Favolaschia claudopus CIRM-BRFM 2984 isolated from oak limbs.</title>
        <authorList>
            <person name="Navarro D."/>
            <person name="Drula E."/>
            <person name="Chaduli D."/>
            <person name="Cazenave R."/>
            <person name="Ahrendt S."/>
            <person name="Wang J."/>
            <person name="Lipzen A."/>
            <person name="Daum C."/>
            <person name="Barry K."/>
            <person name="Grigoriev I.V."/>
            <person name="Favel A."/>
            <person name="Rosso M.N."/>
            <person name="Martin F."/>
        </authorList>
    </citation>
    <scope>NUCLEOTIDE SEQUENCE [LARGE SCALE GENOMIC DNA]</scope>
    <source>
        <strain evidence="3 4">CIRM-BRFM 2984</strain>
    </source>
</reference>
<gene>
    <name evidence="3" type="ORF">R3P38DRAFT_3259497</name>
</gene>
<protein>
    <recommendedName>
        <fullName evidence="2">Zn(2)-C6 fungal-type domain-containing protein</fullName>
    </recommendedName>
</protein>
<proteinExistence type="predicted"/>
<dbReference type="SUPFAM" id="SSF57701">
    <property type="entry name" value="Zn2/Cys6 DNA-binding domain"/>
    <property type="match status" value="1"/>
</dbReference>
<dbReference type="PROSITE" id="PS50048">
    <property type="entry name" value="ZN2_CY6_FUNGAL_2"/>
    <property type="match status" value="1"/>
</dbReference>
<name>A0AAW0D007_9AGAR</name>
<feature type="compositionally biased region" description="Polar residues" evidence="1">
    <location>
        <begin position="169"/>
        <end position="200"/>
    </location>
</feature>
<feature type="region of interest" description="Disordered" evidence="1">
    <location>
        <begin position="137"/>
        <end position="227"/>
    </location>
</feature>
<dbReference type="EMBL" id="JAWWNJ010000012">
    <property type="protein sequence ID" value="KAK7043469.1"/>
    <property type="molecule type" value="Genomic_DNA"/>
</dbReference>
<evidence type="ECO:0000256" key="1">
    <source>
        <dbReference type="SAM" id="MobiDB-lite"/>
    </source>
</evidence>
<sequence>MGFAPMSDVRSQPVNLAAKPAKSTVAQSVGLDYPIQLVGGDEAVRDEYPMPFVYEPRYALPENLLSNCSSWAPRFSAQEANHEYLEMRSADKCFNPYPVSYWPNCDGGFVSERHPQTDTSGTDENWDEYPGLNVAGGEDVYGQSFEGNRSITNIHSPQSPSGSGRFYSSAYSAHPQNQGRHAQHSSSPVSPAHAGNSNRYPASHSPFPYHQPSITDPEEAVPAPADGYSQSELTNCFPASSDLQYWQVFDKGNRIIDATPTARRPSTAACLFCKSRKIGCRKPEGDNANQTCNQCAKRDRVCQYPNENRRGQHARRRRPTKPDTVAMAVPTLPESV</sequence>
<dbReference type="InterPro" id="IPR036864">
    <property type="entry name" value="Zn2-C6_fun-type_DNA-bd_sf"/>
</dbReference>
<dbReference type="Proteomes" id="UP001362999">
    <property type="component" value="Unassembled WGS sequence"/>
</dbReference>
<feature type="domain" description="Zn(2)-C6 fungal-type" evidence="2">
    <location>
        <begin position="269"/>
        <end position="304"/>
    </location>
</feature>
<evidence type="ECO:0000259" key="2">
    <source>
        <dbReference type="PROSITE" id="PS50048"/>
    </source>
</evidence>
<dbReference type="CDD" id="cd00067">
    <property type="entry name" value="GAL4"/>
    <property type="match status" value="1"/>
</dbReference>
<keyword evidence="4" id="KW-1185">Reference proteome</keyword>
<organism evidence="3 4">
    <name type="scientific">Favolaschia claudopus</name>
    <dbReference type="NCBI Taxonomy" id="2862362"/>
    <lineage>
        <taxon>Eukaryota</taxon>
        <taxon>Fungi</taxon>
        <taxon>Dikarya</taxon>
        <taxon>Basidiomycota</taxon>
        <taxon>Agaricomycotina</taxon>
        <taxon>Agaricomycetes</taxon>
        <taxon>Agaricomycetidae</taxon>
        <taxon>Agaricales</taxon>
        <taxon>Marasmiineae</taxon>
        <taxon>Mycenaceae</taxon>
        <taxon>Favolaschia</taxon>
    </lineage>
</organism>
<comment type="caution">
    <text evidence="3">The sequence shown here is derived from an EMBL/GenBank/DDBJ whole genome shotgun (WGS) entry which is preliminary data.</text>
</comment>
<dbReference type="PROSITE" id="PS00463">
    <property type="entry name" value="ZN2_CY6_FUNGAL_1"/>
    <property type="match status" value="1"/>
</dbReference>
<dbReference type="GO" id="GO:0008270">
    <property type="term" value="F:zinc ion binding"/>
    <property type="evidence" value="ECO:0007669"/>
    <property type="project" value="InterPro"/>
</dbReference>
<evidence type="ECO:0000313" key="3">
    <source>
        <dbReference type="EMBL" id="KAK7043469.1"/>
    </source>
</evidence>
<dbReference type="Gene3D" id="4.10.240.10">
    <property type="entry name" value="Zn(2)-C6 fungal-type DNA-binding domain"/>
    <property type="match status" value="1"/>
</dbReference>
<dbReference type="GO" id="GO:0000981">
    <property type="term" value="F:DNA-binding transcription factor activity, RNA polymerase II-specific"/>
    <property type="evidence" value="ECO:0007669"/>
    <property type="project" value="InterPro"/>
</dbReference>
<accession>A0AAW0D007</accession>
<feature type="compositionally biased region" description="Polar residues" evidence="1">
    <location>
        <begin position="145"/>
        <end position="162"/>
    </location>
</feature>
<evidence type="ECO:0000313" key="4">
    <source>
        <dbReference type="Proteomes" id="UP001362999"/>
    </source>
</evidence>
<dbReference type="AlphaFoldDB" id="A0AAW0D007"/>
<dbReference type="InterPro" id="IPR001138">
    <property type="entry name" value="Zn2Cys6_DnaBD"/>
</dbReference>